<gene>
    <name evidence="2" type="ORF">TPAR_05432</name>
</gene>
<dbReference type="EMBL" id="PKSG01000528">
    <property type="protein sequence ID" value="POR34362.1"/>
    <property type="molecule type" value="Genomic_DNA"/>
</dbReference>
<sequence length="411" mass="44253">MDSNKSTQLPHLPQPFSDQRPTPPPNSPVESISSDTETLGEGLWMKGKGKDRVQERHPKGMEQNRNPGSPGRAPPPPLPGIQSNYPLDVDAIALSKTHEPASGNSSAPAGLAGWKVSTLAMNKWTDAVPIAGDRTSTNNVFPEESYEELYQVPPSSLAQRPVSGGPSSPHSQGQSPAEIQVKGRTLWNRKKEESDTLELMDAPDAAALEELRSALSIHVHRPTPGTPQGDNVITQDRLEPNPQRITRSVTRVASPAMAPGRTNARNRCGSWESAVERAGIAIYATEHQPRQEHYDSPATTIEDRPDQEDLARLFLRLYSIAARPDSYKAMGLGMLDNPGSPPGLLQDDAVDPDDPRITTHVDMGDILGPSGRSEDTNSSDNPWSPPNTAATGPPTPTMADITGEASSRSHS</sequence>
<dbReference type="AlphaFoldDB" id="A0A2S4KVZ9"/>
<feature type="compositionally biased region" description="Low complexity" evidence="1">
    <location>
        <begin position="163"/>
        <end position="176"/>
    </location>
</feature>
<proteinExistence type="predicted"/>
<organism evidence="2 3">
    <name type="scientific">Tolypocladium paradoxum</name>
    <dbReference type="NCBI Taxonomy" id="94208"/>
    <lineage>
        <taxon>Eukaryota</taxon>
        <taxon>Fungi</taxon>
        <taxon>Dikarya</taxon>
        <taxon>Ascomycota</taxon>
        <taxon>Pezizomycotina</taxon>
        <taxon>Sordariomycetes</taxon>
        <taxon>Hypocreomycetidae</taxon>
        <taxon>Hypocreales</taxon>
        <taxon>Ophiocordycipitaceae</taxon>
        <taxon>Tolypocladium</taxon>
    </lineage>
</organism>
<protein>
    <submittedName>
        <fullName evidence="2">Uncharacterized protein</fullName>
    </submittedName>
</protein>
<feature type="compositionally biased region" description="Polar residues" evidence="1">
    <location>
        <begin position="28"/>
        <end position="37"/>
    </location>
</feature>
<feature type="compositionally biased region" description="Basic and acidic residues" evidence="1">
    <location>
        <begin position="353"/>
        <end position="363"/>
    </location>
</feature>
<feature type="region of interest" description="Disordered" evidence="1">
    <location>
        <begin position="1"/>
        <end position="85"/>
    </location>
</feature>
<keyword evidence="3" id="KW-1185">Reference proteome</keyword>
<evidence type="ECO:0000256" key="1">
    <source>
        <dbReference type="SAM" id="MobiDB-lite"/>
    </source>
</evidence>
<comment type="caution">
    <text evidence="2">The sequence shown here is derived from an EMBL/GenBank/DDBJ whole genome shotgun (WGS) entry which is preliminary data.</text>
</comment>
<accession>A0A2S4KVZ9</accession>
<reference evidence="2 3" key="1">
    <citation type="submission" date="2018-01" db="EMBL/GenBank/DDBJ databases">
        <title>Harnessing the power of phylogenomics to disentangle the directionality and signatures of interkingdom host jumping in the parasitic fungal genus Tolypocladium.</title>
        <authorList>
            <person name="Quandt C.A."/>
            <person name="Patterson W."/>
            <person name="Spatafora J.W."/>
        </authorList>
    </citation>
    <scope>NUCLEOTIDE SEQUENCE [LARGE SCALE GENOMIC DNA]</scope>
    <source>
        <strain evidence="2 3">NRBC 100945</strain>
    </source>
</reference>
<feature type="region of interest" description="Disordered" evidence="1">
    <location>
        <begin position="146"/>
        <end position="199"/>
    </location>
</feature>
<feature type="region of interest" description="Disordered" evidence="1">
    <location>
        <begin position="338"/>
        <end position="411"/>
    </location>
</feature>
<name>A0A2S4KVZ9_9HYPO</name>
<evidence type="ECO:0000313" key="2">
    <source>
        <dbReference type="EMBL" id="POR34362.1"/>
    </source>
</evidence>
<dbReference type="Proteomes" id="UP000237481">
    <property type="component" value="Unassembled WGS sequence"/>
</dbReference>
<evidence type="ECO:0000313" key="3">
    <source>
        <dbReference type="Proteomes" id="UP000237481"/>
    </source>
</evidence>
<feature type="compositionally biased region" description="Basic and acidic residues" evidence="1">
    <location>
        <begin position="48"/>
        <end position="62"/>
    </location>
</feature>